<gene>
    <name evidence="3" type="ORF">ACFQ4E_09515</name>
</gene>
<organism evidence="3 4">
    <name type="scientific">Litorisediminicola beolgyonensis</name>
    <dbReference type="NCBI Taxonomy" id="1173614"/>
    <lineage>
        <taxon>Bacteria</taxon>
        <taxon>Pseudomonadati</taxon>
        <taxon>Pseudomonadota</taxon>
        <taxon>Alphaproteobacteria</taxon>
        <taxon>Rhodobacterales</taxon>
        <taxon>Paracoccaceae</taxon>
        <taxon>Litorisediminicola</taxon>
    </lineage>
</organism>
<keyword evidence="4" id="KW-1185">Reference proteome</keyword>
<dbReference type="InterPro" id="IPR029062">
    <property type="entry name" value="Class_I_gatase-like"/>
</dbReference>
<evidence type="ECO:0000313" key="3">
    <source>
        <dbReference type="EMBL" id="MFD1342654.1"/>
    </source>
</evidence>
<dbReference type="InterPro" id="IPR006286">
    <property type="entry name" value="C56_PfpI-like"/>
</dbReference>
<proteinExistence type="inferred from homology"/>
<dbReference type="Gene3D" id="3.40.50.880">
    <property type="match status" value="1"/>
</dbReference>
<dbReference type="Proteomes" id="UP001597135">
    <property type="component" value="Unassembled WGS sequence"/>
</dbReference>
<name>A0ABW3ZI18_9RHOB</name>
<comment type="similarity">
    <text evidence="1">Belongs to the peptidase C56 family.</text>
</comment>
<evidence type="ECO:0000256" key="1">
    <source>
        <dbReference type="ARBA" id="ARBA00008542"/>
    </source>
</evidence>
<dbReference type="SUPFAM" id="SSF52317">
    <property type="entry name" value="Class I glutamine amidotransferase-like"/>
    <property type="match status" value="1"/>
</dbReference>
<comment type="caution">
    <text evidence="3">The sequence shown here is derived from an EMBL/GenBank/DDBJ whole genome shotgun (WGS) entry which is preliminary data.</text>
</comment>
<evidence type="ECO:0000259" key="2">
    <source>
        <dbReference type="Pfam" id="PF01965"/>
    </source>
</evidence>
<evidence type="ECO:0000313" key="4">
    <source>
        <dbReference type="Proteomes" id="UP001597135"/>
    </source>
</evidence>
<keyword evidence="3" id="KW-0315">Glutamine amidotransferase</keyword>
<feature type="domain" description="DJ-1/PfpI" evidence="2">
    <location>
        <begin position="8"/>
        <end position="175"/>
    </location>
</feature>
<sequence length="186" mass="20049">MPRIYESKILILATHGFEQSELESPRDSLRDAGASVHIASLDGEKIKGWDGDDWGREVAVDKALGDIDASAYDAIVLPGGQINPDLLRVEKDVIALVKEFHDAGKPIAAICHAPWILVEADILKGRRATSYKSIETDVANAGAEWVDEPVVSDHGIITSRNPGDLAAFSAKIVEEIEAGLQDRKAA</sequence>
<dbReference type="InterPro" id="IPR002818">
    <property type="entry name" value="DJ-1/PfpI"/>
</dbReference>
<reference evidence="4" key="1">
    <citation type="journal article" date="2019" name="Int. J. Syst. Evol. Microbiol.">
        <title>The Global Catalogue of Microorganisms (GCM) 10K type strain sequencing project: providing services to taxonomists for standard genome sequencing and annotation.</title>
        <authorList>
            <consortium name="The Broad Institute Genomics Platform"/>
            <consortium name="The Broad Institute Genome Sequencing Center for Infectious Disease"/>
            <person name="Wu L."/>
            <person name="Ma J."/>
        </authorList>
    </citation>
    <scope>NUCLEOTIDE SEQUENCE [LARGE SCALE GENOMIC DNA]</scope>
    <source>
        <strain evidence="4">CCUG 62953</strain>
    </source>
</reference>
<protein>
    <submittedName>
        <fullName evidence="3">Type 1 glutamine amidotransferase domain-containing protein</fullName>
    </submittedName>
</protein>
<dbReference type="Pfam" id="PF01965">
    <property type="entry name" value="DJ-1_PfpI"/>
    <property type="match status" value="1"/>
</dbReference>
<dbReference type="PANTHER" id="PTHR42733:SF12">
    <property type="entry name" value="PROTEINASE"/>
    <property type="match status" value="1"/>
</dbReference>
<dbReference type="RefSeq" id="WP_386802920.1">
    <property type="nucleotide sequence ID" value="NZ_JBHTMU010000014.1"/>
</dbReference>
<dbReference type="EMBL" id="JBHTMU010000014">
    <property type="protein sequence ID" value="MFD1342654.1"/>
    <property type="molecule type" value="Genomic_DNA"/>
</dbReference>
<dbReference type="PANTHER" id="PTHR42733">
    <property type="entry name" value="DJ-1 PROTEIN"/>
    <property type="match status" value="1"/>
</dbReference>
<dbReference type="NCBIfam" id="TIGR01382">
    <property type="entry name" value="PfpI"/>
    <property type="match status" value="1"/>
</dbReference>
<dbReference type="PROSITE" id="PS51276">
    <property type="entry name" value="PEPTIDASE_C56_PFPI"/>
    <property type="match status" value="1"/>
</dbReference>
<accession>A0ABW3ZI18</accession>
<dbReference type="CDD" id="cd03134">
    <property type="entry name" value="GATase1_PfpI_like"/>
    <property type="match status" value="1"/>
</dbReference>